<feature type="domain" description="Arrestin C-terminal-like" evidence="7">
    <location>
        <begin position="279"/>
        <end position="417"/>
    </location>
</feature>
<dbReference type="Gene3D" id="2.60.40.640">
    <property type="match status" value="1"/>
</dbReference>
<dbReference type="Pfam" id="PF02752">
    <property type="entry name" value="Arrestin_C"/>
    <property type="match status" value="1"/>
</dbReference>
<evidence type="ECO:0000313" key="8">
    <source>
        <dbReference type="EMBL" id="PNI70252.1"/>
    </source>
</evidence>
<gene>
    <name evidence="8" type="ORF">CK820_G0010805</name>
</gene>
<comment type="function">
    <text evidence="6">Binds to photoactivated, phosphorylated RHO and terminates RHO signaling via G-proteins by competing with G-proteins for the same binding site on RHO. May play a role in preventing light-dependent degeneration of retinal photoreceptor cells.</text>
</comment>
<evidence type="ECO:0000313" key="9">
    <source>
        <dbReference type="Proteomes" id="UP000236370"/>
    </source>
</evidence>
<dbReference type="AlphaFoldDB" id="A0A2J8NER1"/>
<feature type="non-terminal residue" evidence="8">
    <location>
        <position position="417"/>
    </location>
</feature>
<dbReference type="SUPFAM" id="SSF81296">
    <property type="entry name" value="E set domains"/>
    <property type="match status" value="2"/>
</dbReference>
<dbReference type="Proteomes" id="UP000236370">
    <property type="component" value="Unassembled WGS sequence"/>
</dbReference>
<dbReference type="GO" id="GO:0007165">
    <property type="term" value="P:signal transduction"/>
    <property type="evidence" value="ECO:0007669"/>
    <property type="project" value="InterPro"/>
</dbReference>
<evidence type="ECO:0000256" key="3">
    <source>
        <dbReference type="ARBA" id="ARBA00041305"/>
    </source>
</evidence>
<dbReference type="InterPro" id="IPR014753">
    <property type="entry name" value="Arrestin_N"/>
</dbReference>
<name>A0A2J8NER1_PANTR</name>
<dbReference type="EMBL" id="NBAG03000230">
    <property type="protein sequence ID" value="PNI70252.1"/>
    <property type="molecule type" value="Genomic_DNA"/>
</dbReference>
<comment type="similarity">
    <text evidence="1">Belongs to the arrestin family.</text>
</comment>
<dbReference type="InterPro" id="IPR011021">
    <property type="entry name" value="Arrestin-like_N"/>
</dbReference>
<dbReference type="InterPro" id="IPR014752">
    <property type="entry name" value="Arrestin-like_C"/>
</dbReference>
<evidence type="ECO:0000256" key="6">
    <source>
        <dbReference type="ARBA" id="ARBA00045992"/>
    </source>
</evidence>
<evidence type="ECO:0000259" key="7">
    <source>
        <dbReference type="SMART" id="SM01017"/>
    </source>
</evidence>
<sequence length="417" mass="45844">MAASGKTSKSEPNHVIFKKISRDKSVTIYLGKRDYIDHVSQVQPVDGVVLVDPDLVKGKKGEMKPLVSGWFLGGVDCSLGGSGKAHLRGRRDRKAEAALLHVEPVPGPLTHTPVPNSRDIGPVDTRAHSLSKVIVQVYVTLTCAFRYGQEDIDVIGLTFRRDLYFSRVQVYPPVGAASTPTKLQESLLKKLGSNTYPFLLTFPDYLPCSVMLQPAPQDSGKSCGVDFEVKAFATDSTDAEEDKIPKKSSVRLLIRKVQHGPLEMGPQPRAEAAWQFFMSDKPLHLAVSLNKEIYFHGEPIPVTVTVTNNTEKTVKKIKAFVEQVANVVLYSSDYYVKPVAMEEAQEKVPPNSTLTKTLTLLPLLANNQERRGIALDGKIKHEDTNLASSTIIKEGIDRTVLGILVSYQIKVKLTVSG</sequence>
<reference evidence="8 9" key="1">
    <citation type="submission" date="2017-12" db="EMBL/GenBank/DDBJ databases">
        <title>High-resolution comparative analysis of great ape genomes.</title>
        <authorList>
            <person name="Pollen A."/>
            <person name="Hastie A."/>
            <person name="Hormozdiari F."/>
            <person name="Dougherty M."/>
            <person name="Liu R."/>
            <person name="Chaisson M."/>
            <person name="Hoppe E."/>
            <person name="Hill C."/>
            <person name="Pang A."/>
            <person name="Hillier L."/>
            <person name="Baker C."/>
            <person name="Armstrong J."/>
            <person name="Shendure J."/>
            <person name="Paten B."/>
            <person name="Wilson R."/>
            <person name="Chao H."/>
            <person name="Schneider V."/>
            <person name="Ventura M."/>
            <person name="Kronenberg Z."/>
            <person name="Murali S."/>
            <person name="Gordon D."/>
            <person name="Cantsilieris S."/>
            <person name="Munson K."/>
            <person name="Nelson B."/>
            <person name="Raja A."/>
            <person name="Underwood J."/>
            <person name="Diekhans M."/>
            <person name="Fiddes I."/>
            <person name="Haussler D."/>
            <person name="Eichler E."/>
        </authorList>
    </citation>
    <scope>NUCLEOTIDE SEQUENCE [LARGE SCALE GENOMIC DNA]</scope>
    <source>
        <strain evidence="8">Yerkes chimp pedigree #C0471</strain>
    </source>
</reference>
<dbReference type="InterPro" id="IPR011022">
    <property type="entry name" value="Arrestin_C-like"/>
</dbReference>
<evidence type="ECO:0000256" key="1">
    <source>
        <dbReference type="ARBA" id="ARBA00005298"/>
    </source>
</evidence>
<dbReference type="PANTHER" id="PTHR11792">
    <property type="entry name" value="ARRESTIN"/>
    <property type="match status" value="1"/>
</dbReference>
<dbReference type="InterPro" id="IPR017864">
    <property type="entry name" value="Arrestin_CS"/>
</dbReference>
<evidence type="ECO:0000256" key="2">
    <source>
        <dbReference type="ARBA" id="ARBA00040206"/>
    </source>
</evidence>
<evidence type="ECO:0000256" key="5">
    <source>
        <dbReference type="ARBA" id="ARBA00042209"/>
    </source>
</evidence>
<accession>A0A2J8NER1</accession>
<proteinExistence type="inferred from homology"/>
<protein>
    <recommendedName>
        <fullName evidence="2">S-arrestin</fullName>
    </recommendedName>
    <alternativeName>
        <fullName evidence="5">48 kDa protein</fullName>
    </alternativeName>
    <alternativeName>
        <fullName evidence="4">Retinal S-antigen</fullName>
    </alternativeName>
    <alternativeName>
        <fullName evidence="3">Rod photoreceptor arrestin</fullName>
    </alternativeName>
</protein>
<dbReference type="SMART" id="SM01017">
    <property type="entry name" value="Arrestin_C"/>
    <property type="match status" value="1"/>
</dbReference>
<dbReference type="InterPro" id="IPR014756">
    <property type="entry name" value="Ig_E-set"/>
</dbReference>
<organism evidence="8 9">
    <name type="scientific">Pan troglodytes</name>
    <name type="common">Chimpanzee</name>
    <dbReference type="NCBI Taxonomy" id="9598"/>
    <lineage>
        <taxon>Eukaryota</taxon>
        <taxon>Metazoa</taxon>
        <taxon>Chordata</taxon>
        <taxon>Craniata</taxon>
        <taxon>Vertebrata</taxon>
        <taxon>Euteleostomi</taxon>
        <taxon>Mammalia</taxon>
        <taxon>Eutheria</taxon>
        <taxon>Euarchontoglires</taxon>
        <taxon>Primates</taxon>
        <taxon>Haplorrhini</taxon>
        <taxon>Catarrhini</taxon>
        <taxon>Hominidae</taxon>
        <taxon>Pan</taxon>
    </lineage>
</organism>
<dbReference type="FunFam" id="2.60.40.640:FF:000011">
    <property type="entry name" value="S-arrestin isoform X2"/>
    <property type="match status" value="1"/>
</dbReference>
<comment type="caution">
    <text evidence="8">The sequence shown here is derived from an EMBL/GenBank/DDBJ whole genome shotgun (WGS) entry which is preliminary data.</text>
</comment>
<evidence type="ECO:0000256" key="4">
    <source>
        <dbReference type="ARBA" id="ARBA00042071"/>
    </source>
</evidence>
<dbReference type="PROSITE" id="PS00295">
    <property type="entry name" value="ARRESTINS"/>
    <property type="match status" value="1"/>
</dbReference>
<dbReference type="InterPro" id="IPR000698">
    <property type="entry name" value="Arrestin"/>
</dbReference>
<dbReference type="PANTHER" id="PTHR11792:SF15">
    <property type="entry name" value="S-ARRESTIN"/>
    <property type="match status" value="1"/>
</dbReference>
<dbReference type="Pfam" id="PF00339">
    <property type="entry name" value="Arrestin_N"/>
    <property type="match status" value="1"/>
</dbReference>
<dbReference type="Gene3D" id="2.60.40.840">
    <property type="match status" value="2"/>
</dbReference>